<dbReference type="Proteomes" id="UP001549031">
    <property type="component" value="Unassembled WGS sequence"/>
</dbReference>
<dbReference type="EMBL" id="JBEPLJ010000029">
    <property type="protein sequence ID" value="MET3588621.1"/>
    <property type="molecule type" value="Genomic_DNA"/>
</dbReference>
<dbReference type="RefSeq" id="WP_354532479.1">
    <property type="nucleotide sequence ID" value="NZ_JBEPLJ010000029.1"/>
</dbReference>
<sequence>MSGLETAIRNALEKSDRTNPEIRARIYQSARQALESGLSKQGVTDGQVIALQRQRLELKIREIEGEERSHAHPVNPPPTREAAQPQAAKPAPQPEPAAADAFLLGGALRGEAVDMQPAQTSDLSNLDSLRAERDERPGQTPPPAEEPTKAKGKRRRRGRDAAILDAPPERSAKPRRRRGFLSVLVAWLVLFGLLGLATWWAYSSGFIQQSLQSAMEAAEQASSAPASGQTGLGPQVGFSEEWIRVFNGTNAAVVQASPPATLEPIETASGPALRLASAAGAATADIAIEVPAELLQQLAGRTSTIALTVQSGADTGAEFSVLCDFGGLGTCARHRFTAHQEKADALFRVTFADTVTGNAAGRLVLSTSIAGESNPVLLYAVRILPGQ</sequence>
<reference evidence="3 4" key="1">
    <citation type="submission" date="2024-06" db="EMBL/GenBank/DDBJ databases">
        <title>Genomic Encyclopedia of Type Strains, Phase IV (KMG-IV): sequencing the most valuable type-strain genomes for metagenomic binning, comparative biology and taxonomic classification.</title>
        <authorList>
            <person name="Goeker M."/>
        </authorList>
    </citation>
    <scope>NUCLEOTIDE SEQUENCE [LARGE SCALE GENOMIC DNA]</scope>
    <source>
        <strain evidence="3 4">DSM 105042</strain>
    </source>
</reference>
<feature type="region of interest" description="Disordered" evidence="1">
    <location>
        <begin position="131"/>
        <end position="175"/>
    </location>
</feature>
<keyword evidence="4" id="KW-1185">Reference proteome</keyword>
<evidence type="ECO:0000313" key="4">
    <source>
        <dbReference type="Proteomes" id="UP001549031"/>
    </source>
</evidence>
<feature type="region of interest" description="Disordered" evidence="1">
    <location>
        <begin position="1"/>
        <end position="20"/>
    </location>
</feature>
<evidence type="ECO:0000256" key="2">
    <source>
        <dbReference type="SAM" id="Phobius"/>
    </source>
</evidence>
<feature type="transmembrane region" description="Helical" evidence="2">
    <location>
        <begin position="180"/>
        <end position="202"/>
    </location>
</feature>
<gene>
    <name evidence="3" type="ORF">ABID21_004757</name>
</gene>
<evidence type="ECO:0000313" key="3">
    <source>
        <dbReference type="EMBL" id="MET3588621.1"/>
    </source>
</evidence>
<name>A0ABV2HDJ7_9HYPH</name>
<feature type="region of interest" description="Disordered" evidence="1">
    <location>
        <begin position="62"/>
        <end position="96"/>
    </location>
</feature>
<evidence type="ECO:0008006" key="5">
    <source>
        <dbReference type="Google" id="ProtNLM"/>
    </source>
</evidence>
<organism evidence="3 4">
    <name type="scientific">Pseudorhizobium tarimense</name>
    <dbReference type="NCBI Taxonomy" id="1079109"/>
    <lineage>
        <taxon>Bacteria</taxon>
        <taxon>Pseudomonadati</taxon>
        <taxon>Pseudomonadota</taxon>
        <taxon>Alphaproteobacteria</taxon>
        <taxon>Hyphomicrobiales</taxon>
        <taxon>Rhizobiaceae</taxon>
        <taxon>Rhizobium/Agrobacterium group</taxon>
        <taxon>Pseudorhizobium</taxon>
    </lineage>
</organism>
<keyword evidence="2" id="KW-0812">Transmembrane</keyword>
<feature type="compositionally biased region" description="Basic and acidic residues" evidence="1">
    <location>
        <begin position="11"/>
        <end position="20"/>
    </location>
</feature>
<keyword evidence="2" id="KW-1133">Transmembrane helix</keyword>
<evidence type="ECO:0000256" key="1">
    <source>
        <dbReference type="SAM" id="MobiDB-lite"/>
    </source>
</evidence>
<protein>
    <recommendedName>
        <fullName evidence="5">Biotin transporter BioY</fullName>
    </recommendedName>
</protein>
<accession>A0ABV2HDJ7</accession>
<proteinExistence type="predicted"/>
<feature type="compositionally biased region" description="Low complexity" evidence="1">
    <location>
        <begin position="82"/>
        <end position="96"/>
    </location>
</feature>
<feature type="compositionally biased region" description="Basic and acidic residues" evidence="1">
    <location>
        <begin position="159"/>
        <end position="172"/>
    </location>
</feature>
<keyword evidence="2" id="KW-0472">Membrane</keyword>
<comment type="caution">
    <text evidence="3">The sequence shown here is derived from an EMBL/GenBank/DDBJ whole genome shotgun (WGS) entry which is preliminary data.</text>
</comment>